<protein>
    <recommendedName>
        <fullName evidence="4">Integral membrane protein</fullName>
    </recommendedName>
</protein>
<feature type="transmembrane region" description="Helical" evidence="1">
    <location>
        <begin position="72"/>
        <end position="91"/>
    </location>
</feature>
<sequence>MRDQWRPVGVLAGVLFAVNVVARLVARFAFDEDPVAADRVSLAMFLVIGAILAAVTFNWAQRSAVARWGGDLAAAVGVAMLLTVLVGPLLVGNDPFAGNAGTFFAQIGLYLLATGAGILTGYLIATALGVDHRSQQLKRYAEVKSAKPRRPVRR</sequence>
<feature type="transmembrane region" description="Helical" evidence="1">
    <location>
        <begin position="7"/>
        <end position="30"/>
    </location>
</feature>
<feature type="transmembrane region" description="Helical" evidence="1">
    <location>
        <begin position="42"/>
        <end position="60"/>
    </location>
</feature>
<dbReference type="AlphaFoldDB" id="A0A1C6R8Y9"/>
<proteinExistence type="predicted"/>
<organism evidence="2 3">
    <name type="scientific">Micromonospora inyonensis</name>
    <dbReference type="NCBI Taxonomy" id="47866"/>
    <lineage>
        <taxon>Bacteria</taxon>
        <taxon>Bacillati</taxon>
        <taxon>Actinomycetota</taxon>
        <taxon>Actinomycetes</taxon>
        <taxon>Micromonosporales</taxon>
        <taxon>Micromonosporaceae</taxon>
        <taxon>Micromonospora</taxon>
    </lineage>
</organism>
<evidence type="ECO:0000256" key="1">
    <source>
        <dbReference type="SAM" id="Phobius"/>
    </source>
</evidence>
<keyword evidence="1" id="KW-0472">Membrane</keyword>
<keyword evidence="1" id="KW-1133">Transmembrane helix</keyword>
<evidence type="ECO:0000313" key="2">
    <source>
        <dbReference type="EMBL" id="SCL13457.1"/>
    </source>
</evidence>
<evidence type="ECO:0000313" key="3">
    <source>
        <dbReference type="Proteomes" id="UP000198906"/>
    </source>
</evidence>
<evidence type="ECO:0008006" key="4">
    <source>
        <dbReference type="Google" id="ProtNLM"/>
    </source>
</evidence>
<keyword evidence="1" id="KW-0812">Transmembrane</keyword>
<gene>
    <name evidence="2" type="ORF">GA0074694_0343</name>
</gene>
<reference evidence="3" key="1">
    <citation type="submission" date="2016-06" db="EMBL/GenBank/DDBJ databases">
        <authorList>
            <person name="Varghese N."/>
        </authorList>
    </citation>
    <scope>NUCLEOTIDE SEQUENCE [LARGE SCALE GENOMIC DNA]</scope>
    <source>
        <strain evidence="3">DSM 46123</strain>
    </source>
</reference>
<dbReference type="RefSeq" id="WP_091451351.1">
    <property type="nucleotide sequence ID" value="NZ_FMHU01000001.1"/>
</dbReference>
<dbReference type="Proteomes" id="UP000198906">
    <property type="component" value="Unassembled WGS sequence"/>
</dbReference>
<dbReference type="EMBL" id="FMHU01000001">
    <property type="protein sequence ID" value="SCL13457.1"/>
    <property type="molecule type" value="Genomic_DNA"/>
</dbReference>
<keyword evidence="3" id="KW-1185">Reference proteome</keyword>
<name>A0A1C6R8Y9_9ACTN</name>
<accession>A0A1C6R8Y9</accession>
<dbReference type="STRING" id="47866.GA0074694_0343"/>
<feature type="transmembrane region" description="Helical" evidence="1">
    <location>
        <begin position="103"/>
        <end position="130"/>
    </location>
</feature>